<accession>A0A6J6KGI3</accession>
<dbReference type="Gene3D" id="3.20.20.70">
    <property type="entry name" value="Aldolase class I"/>
    <property type="match status" value="1"/>
</dbReference>
<dbReference type="PANTHER" id="PTHR22893">
    <property type="entry name" value="NADH OXIDOREDUCTASE-RELATED"/>
    <property type="match status" value="1"/>
</dbReference>
<dbReference type="Pfam" id="PF00724">
    <property type="entry name" value="Oxidored_FMN"/>
    <property type="match status" value="1"/>
</dbReference>
<comment type="cofactor">
    <cofactor evidence="1">
        <name>FMN</name>
        <dbReference type="ChEBI" id="CHEBI:58210"/>
    </cofactor>
</comment>
<keyword evidence="3" id="KW-0560">Oxidoreductase</keyword>
<dbReference type="FunFam" id="3.20.20.70:FF:000059">
    <property type="entry name" value="N-ethylmaleimide reductase, FMN-linked"/>
    <property type="match status" value="1"/>
</dbReference>
<organism evidence="5">
    <name type="scientific">freshwater metagenome</name>
    <dbReference type="NCBI Taxonomy" id="449393"/>
    <lineage>
        <taxon>unclassified sequences</taxon>
        <taxon>metagenomes</taxon>
        <taxon>ecological metagenomes</taxon>
    </lineage>
</organism>
<evidence type="ECO:0000313" key="5">
    <source>
        <dbReference type="EMBL" id="CAB4648622.1"/>
    </source>
</evidence>
<dbReference type="EMBL" id="CAEZVZ010000134">
    <property type="protein sequence ID" value="CAB4648622.1"/>
    <property type="molecule type" value="Genomic_DNA"/>
</dbReference>
<reference evidence="5" key="1">
    <citation type="submission" date="2020-05" db="EMBL/GenBank/DDBJ databases">
        <authorList>
            <person name="Chiriac C."/>
            <person name="Salcher M."/>
            <person name="Ghai R."/>
            <person name="Kavagutti S V."/>
        </authorList>
    </citation>
    <scope>NUCLEOTIDE SEQUENCE</scope>
</reference>
<name>A0A6J6KGI3_9ZZZZ</name>
<evidence type="ECO:0000256" key="3">
    <source>
        <dbReference type="ARBA" id="ARBA00023002"/>
    </source>
</evidence>
<dbReference type="AlphaFoldDB" id="A0A6J6KGI3"/>
<dbReference type="SUPFAM" id="SSF51395">
    <property type="entry name" value="FMN-linked oxidoreductases"/>
    <property type="match status" value="1"/>
</dbReference>
<sequence>MSTHLELLTPVSLGAMALKNRLVMAPLTRMRAIDGDVPSPLAKTYYSQRASAGMIITEATQISPLGKGYPATPGIYSEAQTQAWKEIVAAVHAKGGLIVSQLWHVGRISHSSLHANEGLPVAPSAIAPAGKTYGADWQLHEYETPKAMSEADIAQLLVDFRNAALNAKKAGFDGIEVHAANGYLLDQFLQDKTNQRTDQYGGSVENRLRLLIDVLKTVSEVFSYDRIGVRLSPYGSFNDIADSDPLALFTAVIDKLNPLGLAYLHMIEPRATTAGGNDKVDTAAPNASALFRKAFHGKFISAGGYTKESGEAALEAGLADAIAYGRIYIANPDLAERFAQDAALNPYDRASFYGGGEKGYTDYPSL</sequence>
<dbReference type="NCBIfam" id="NF007899">
    <property type="entry name" value="PRK10605.1"/>
    <property type="match status" value="1"/>
</dbReference>
<protein>
    <submittedName>
        <fullName evidence="5">Unannotated protein</fullName>
    </submittedName>
</protein>
<dbReference type="PANTHER" id="PTHR22893:SF91">
    <property type="entry name" value="NADPH DEHYDROGENASE 2-RELATED"/>
    <property type="match status" value="1"/>
</dbReference>
<evidence type="ECO:0000256" key="2">
    <source>
        <dbReference type="ARBA" id="ARBA00005979"/>
    </source>
</evidence>
<dbReference type="GO" id="GO:0005829">
    <property type="term" value="C:cytosol"/>
    <property type="evidence" value="ECO:0007669"/>
    <property type="project" value="TreeGrafter"/>
</dbReference>
<proteinExistence type="inferred from homology"/>
<gene>
    <name evidence="5" type="ORF">UFOPK2162_00895</name>
</gene>
<evidence type="ECO:0000256" key="1">
    <source>
        <dbReference type="ARBA" id="ARBA00001917"/>
    </source>
</evidence>
<dbReference type="InterPro" id="IPR013785">
    <property type="entry name" value="Aldolase_TIM"/>
</dbReference>
<evidence type="ECO:0000259" key="4">
    <source>
        <dbReference type="Pfam" id="PF00724"/>
    </source>
</evidence>
<feature type="domain" description="NADH:flavin oxidoreductase/NADH oxidase N-terminal" evidence="4">
    <location>
        <begin position="7"/>
        <end position="344"/>
    </location>
</feature>
<dbReference type="GO" id="GO:0016628">
    <property type="term" value="F:oxidoreductase activity, acting on the CH-CH group of donors, NAD or NADP as acceptor"/>
    <property type="evidence" value="ECO:0007669"/>
    <property type="project" value="UniProtKB-ARBA"/>
</dbReference>
<dbReference type="GO" id="GO:0010181">
    <property type="term" value="F:FMN binding"/>
    <property type="evidence" value="ECO:0007669"/>
    <property type="project" value="InterPro"/>
</dbReference>
<dbReference type="InterPro" id="IPR001155">
    <property type="entry name" value="OxRdtase_FMN_N"/>
</dbReference>
<dbReference type="InterPro" id="IPR045247">
    <property type="entry name" value="Oye-like"/>
</dbReference>
<comment type="similarity">
    <text evidence="2">Belongs to the NADH:flavin oxidoreductase/NADH oxidase family.</text>
</comment>
<dbReference type="CDD" id="cd02933">
    <property type="entry name" value="OYE_like_FMN"/>
    <property type="match status" value="1"/>
</dbReference>